<keyword evidence="1 3" id="KW-0378">Hydrolase</keyword>
<accession>A0ABV9XBP9</accession>
<dbReference type="SUPFAM" id="SSF53474">
    <property type="entry name" value="alpha/beta-Hydrolases"/>
    <property type="match status" value="1"/>
</dbReference>
<organism evidence="3 4">
    <name type="scientific">Streptomyces coeruleoprunus</name>
    <dbReference type="NCBI Taxonomy" id="285563"/>
    <lineage>
        <taxon>Bacteria</taxon>
        <taxon>Bacillati</taxon>
        <taxon>Actinomycetota</taxon>
        <taxon>Actinomycetes</taxon>
        <taxon>Kitasatosporales</taxon>
        <taxon>Streptomycetaceae</taxon>
        <taxon>Streptomyces</taxon>
    </lineage>
</organism>
<evidence type="ECO:0000256" key="1">
    <source>
        <dbReference type="ARBA" id="ARBA00022801"/>
    </source>
</evidence>
<dbReference type="Gene3D" id="3.40.50.1820">
    <property type="entry name" value="alpha/beta hydrolase"/>
    <property type="match status" value="1"/>
</dbReference>
<gene>
    <name evidence="3" type="ORF">ACFPM3_11350</name>
</gene>
<evidence type="ECO:0000313" key="4">
    <source>
        <dbReference type="Proteomes" id="UP001595829"/>
    </source>
</evidence>
<dbReference type="Pfam" id="PF12697">
    <property type="entry name" value="Abhydrolase_6"/>
    <property type="match status" value="1"/>
</dbReference>
<dbReference type="InterPro" id="IPR050266">
    <property type="entry name" value="AB_hydrolase_sf"/>
</dbReference>
<dbReference type="InterPro" id="IPR029058">
    <property type="entry name" value="AB_hydrolase_fold"/>
</dbReference>
<protein>
    <submittedName>
        <fullName evidence="3">Alpha/beta fold hydrolase</fullName>
    </submittedName>
</protein>
<evidence type="ECO:0000259" key="2">
    <source>
        <dbReference type="Pfam" id="PF12697"/>
    </source>
</evidence>
<dbReference type="InterPro" id="IPR000073">
    <property type="entry name" value="AB_hydrolase_1"/>
</dbReference>
<dbReference type="EMBL" id="JBHSJD010000007">
    <property type="protein sequence ID" value="MFC5022727.1"/>
    <property type="molecule type" value="Genomic_DNA"/>
</dbReference>
<keyword evidence="4" id="KW-1185">Reference proteome</keyword>
<comment type="caution">
    <text evidence="3">The sequence shown here is derived from an EMBL/GenBank/DDBJ whole genome shotgun (WGS) entry which is preliminary data.</text>
</comment>
<name>A0ABV9XBP9_9ACTN</name>
<evidence type="ECO:0000313" key="3">
    <source>
        <dbReference type="EMBL" id="MFC5022727.1"/>
    </source>
</evidence>
<dbReference type="GO" id="GO:0016787">
    <property type="term" value="F:hydrolase activity"/>
    <property type="evidence" value="ECO:0007669"/>
    <property type="project" value="UniProtKB-KW"/>
</dbReference>
<reference evidence="4" key="1">
    <citation type="journal article" date="2019" name="Int. J. Syst. Evol. Microbiol.">
        <title>The Global Catalogue of Microorganisms (GCM) 10K type strain sequencing project: providing services to taxonomists for standard genome sequencing and annotation.</title>
        <authorList>
            <consortium name="The Broad Institute Genomics Platform"/>
            <consortium name="The Broad Institute Genome Sequencing Center for Infectious Disease"/>
            <person name="Wu L."/>
            <person name="Ma J."/>
        </authorList>
    </citation>
    <scope>NUCLEOTIDE SEQUENCE [LARGE SCALE GENOMIC DNA]</scope>
    <source>
        <strain evidence="4">CGMCC 4.1648</strain>
    </source>
</reference>
<dbReference type="PANTHER" id="PTHR43798:SF31">
    <property type="entry name" value="AB HYDROLASE SUPERFAMILY PROTEIN YCLE"/>
    <property type="match status" value="1"/>
</dbReference>
<feature type="domain" description="AB hydrolase-1" evidence="2">
    <location>
        <begin position="29"/>
        <end position="264"/>
    </location>
</feature>
<sequence>MTSRRTHYVTTDDGVTVGATVHGQGPPLVLLQGAVGDGDIDWNRVVEHLTGRFTCHLPSMRGRGLSSDHPDLSVRRQIDDSVTYIESIGEPVRLTGWSGGATHALGAAAHSDAVTSLAPFEPGVLGLANPEEQAVIGNALTRTGELAAEGDLTAAARAFLGFPFNDEEVAVADDIGYCEAAGRYVPKLLDLLRQVKEYGDPTADPALLGAISAPVTVLLGSDTKRLFTAGARHVADHVPDARVQEIPGVGHAAPLTHPETLAAALAELFTSEHHPA</sequence>
<dbReference type="PANTHER" id="PTHR43798">
    <property type="entry name" value="MONOACYLGLYCEROL LIPASE"/>
    <property type="match status" value="1"/>
</dbReference>
<dbReference type="RefSeq" id="WP_380840485.1">
    <property type="nucleotide sequence ID" value="NZ_JBHMCZ010000007.1"/>
</dbReference>
<dbReference type="Proteomes" id="UP001595829">
    <property type="component" value="Unassembled WGS sequence"/>
</dbReference>
<proteinExistence type="predicted"/>